<dbReference type="KEGG" id="vsh:BSZ05_25945"/>
<dbReference type="PANTHER" id="PTHR40398:SF1">
    <property type="entry name" value="PTS SYSTEM GLUCITOL_SORBITOL-SPECIFIC EIIA COMPONENT"/>
    <property type="match status" value="1"/>
</dbReference>
<dbReference type="STRING" id="689.VME0621_03381"/>
<organism evidence="3 5">
    <name type="scientific">Vibrio mediterranei</name>
    <dbReference type="NCBI Taxonomy" id="689"/>
    <lineage>
        <taxon>Bacteria</taxon>
        <taxon>Pseudomonadati</taxon>
        <taxon>Pseudomonadota</taxon>
        <taxon>Gammaproteobacteria</taxon>
        <taxon>Vibrionales</taxon>
        <taxon>Vibrionaceae</taxon>
        <taxon>Vibrio</taxon>
    </lineage>
</organism>
<dbReference type="Proteomes" id="UP000279760">
    <property type="component" value="Chromosome 2"/>
</dbReference>
<dbReference type="GO" id="GO:0009401">
    <property type="term" value="P:phosphoenolpyruvate-dependent sugar phosphotransferase system"/>
    <property type="evidence" value="ECO:0007669"/>
    <property type="project" value="InterPro"/>
</dbReference>
<reference evidence="3 5" key="3">
    <citation type="submission" date="2018-11" db="EMBL/GenBank/DDBJ databases">
        <title>Complete Genome Sequence of Vbrio mediterranei 117-T6: a Potential Pathogen Bacteria Isolated from the Conchocelis of Pyropia.</title>
        <authorList>
            <person name="Liu Q."/>
        </authorList>
    </citation>
    <scope>NUCLEOTIDE SEQUENCE [LARGE SCALE GENOMIC DNA]</scope>
    <source>
        <strain evidence="3 5">117-T6</strain>
    </source>
</reference>
<dbReference type="InterPro" id="IPR036665">
    <property type="entry name" value="PTS_IIA_glucitol/sorbitol_sf"/>
</dbReference>
<evidence type="ECO:0000313" key="3">
    <source>
        <dbReference type="EMBL" id="AYV23971.1"/>
    </source>
</evidence>
<evidence type="ECO:0000313" key="4">
    <source>
        <dbReference type="Proteomes" id="UP000197092"/>
    </source>
</evidence>
<dbReference type="EMBL" id="CP018309">
    <property type="protein sequence ID" value="ASI93187.1"/>
    <property type="molecule type" value="Genomic_DNA"/>
</dbReference>
<reference evidence="4" key="1">
    <citation type="submission" date="2016-12" db="EMBL/GenBank/DDBJ databases">
        <title>Comparative genomic analysis reveals the diversity, evolution, and environmental adaptation strategies of the genus Vibrio.</title>
        <authorList>
            <person name="Lin H."/>
            <person name="Wang X."/>
            <person name="Zhang X.-H."/>
        </authorList>
    </citation>
    <scope>NUCLEOTIDE SEQUENCE [LARGE SCALE GENOMIC DNA]</scope>
    <source>
        <strain evidence="4">QT6D1</strain>
    </source>
</reference>
<evidence type="ECO:0000313" key="5">
    <source>
        <dbReference type="Proteomes" id="UP000279760"/>
    </source>
</evidence>
<dbReference type="GO" id="GO:0005737">
    <property type="term" value="C:cytoplasm"/>
    <property type="evidence" value="ECO:0007669"/>
    <property type="project" value="InterPro"/>
</dbReference>
<dbReference type="PANTHER" id="PTHR40398">
    <property type="entry name" value="PTS SYSTEM GLUCITOL/SORBITOL-SPECIFIC EIIA COMPONENT"/>
    <property type="match status" value="1"/>
</dbReference>
<feature type="modified residue" description="Phosphohistidine; by HPr" evidence="1">
    <location>
        <position position="43"/>
    </location>
</feature>
<dbReference type="PROSITE" id="PS51097">
    <property type="entry name" value="PTS_EIIA_TYPE_5"/>
    <property type="match status" value="1"/>
</dbReference>
<gene>
    <name evidence="2" type="ORF">BSZ05_25945</name>
    <name evidence="3" type="ORF">ECB94_22115</name>
</gene>
<dbReference type="AlphaFoldDB" id="A0A241TD96"/>
<dbReference type="GeneID" id="64087999"/>
<dbReference type="EMBL" id="CP033578">
    <property type="protein sequence ID" value="AYV23971.1"/>
    <property type="molecule type" value="Genomic_DNA"/>
</dbReference>
<reference evidence="2" key="2">
    <citation type="journal article" date="2018" name="BMC Genomics">
        <title>Comparative genomic analysis reveals the evolution and environmental adaptation strategies of vibrios.</title>
        <authorList>
            <person name="Lin H."/>
            <person name="Yu M."/>
            <person name="Wang X."/>
            <person name="Zhang X.H."/>
        </authorList>
    </citation>
    <scope>NUCLEOTIDE SEQUENCE</scope>
    <source>
        <strain evidence="2">QT6D1</strain>
    </source>
</reference>
<dbReference type="GO" id="GO:0008982">
    <property type="term" value="F:protein-N(PI)-phosphohistidine-sugar phosphotransferase activity"/>
    <property type="evidence" value="ECO:0007669"/>
    <property type="project" value="InterPro"/>
</dbReference>
<proteinExistence type="predicted"/>
<dbReference type="InterPro" id="IPR004716">
    <property type="entry name" value="PTS_IIA_glucitol/sorbitol-sp"/>
</dbReference>
<evidence type="ECO:0000256" key="1">
    <source>
        <dbReference type="PROSITE-ProRule" id="PRU00420"/>
    </source>
</evidence>
<dbReference type="RefSeq" id="WP_006075328.1">
    <property type="nucleotide sequence ID" value="NZ_CP018309.1"/>
</dbReference>
<accession>A0A241TD96</accession>
<name>A0A241TD96_9VIBR</name>
<dbReference type="Pfam" id="PF03829">
    <property type="entry name" value="PTSIIA_gutA"/>
    <property type="match status" value="1"/>
</dbReference>
<protein>
    <submittedName>
        <fullName evidence="3">PTS glucitol/sorbitol transporter subunit IIA</fullName>
    </submittedName>
</protein>
<dbReference type="GO" id="GO:0016301">
    <property type="term" value="F:kinase activity"/>
    <property type="evidence" value="ECO:0007669"/>
    <property type="project" value="TreeGrafter"/>
</dbReference>
<sequence length="118" mass="12725">MTKLYQSTIKHVGELAEEALADNMMILFGEMAPADAAEYCFIHSHDSLKGNINVGGTLQLGSNEYPITAVGEVVNKNLSELGHITIRFDSLNEAEYPGCLHVSGSVPHCNIGETISFS</sequence>
<dbReference type="Gene3D" id="2.40.33.40">
    <property type="entry name" value="Phosphotransferase system, glucitol/sorbitol-specific IIA component"/>
    <property type="match status" value="1"/>
</dbReference>
<dbReference type="SUPFAM" id="SSF141530">
    <property type="entry name" value="PTSIIA/GutA-like"/>
    <property type="match status" value="1"/>
</dbReference>
<evidence type="ECO:0000313" key="2">
    <source>
        <dbReference type="EMBL" id="ASI93187.1"/>
    </source>
</evidence>
<dbReference type="Proteomes" id="UP000197092">
    <property type="component" value="Chromosome 2"/>
</dbReference>